<evidence type="ECO:0000256" key="8">
    <source>
        <dbReference type="ARBA" id="ARBA00022801"/>
    </source>
</evidence>
<dbReference type="CDD" id="cd06158">
    <property type="entry name" value="S2P-M50_like_1"/>
    <property type="match status" value="1"/>
</dbReference>
<accession>O67705</accession>
<evidence type="ECO:0000313" key="15">
    <source>
        <dbReference type="EMBL" id="AAC07673.1"/>
    </source>
</evidence>
<dbReference type="GO" id="GO:0046872">
    <property type="term" value="F:metal ion binding"/>
    <property type="evidence" value="ECO:0007669"/>
    <property type="project" value="UniProtKB-KW"/>
</dbReference>
<dbReference type="PIR" id="G70459">
    <property type="entry name" value="G70459"/>
</dbReference>
<evidence type="ECO:0000256" key="6">
    <source>
        <dbReference type="ARBA" id="ARBA00022692"/>
    </source>
</evidence>
<keyword evidence="8" id="KW-0378">Hydrolase</keyword>
<name>O67705_AQUAE</name>
<evidence type="ECO:0000256" key="5">
    <source>
        <dbReference type="ARBA" id="ARBA00022670"/>
    </source>
</evidence>
<dbReference type="GO" id="GO:0008237">
    <property type="term" value="F:metallopeptidase activity"/>
    <property type="evidence" value="ECO:0007669"/>
    <property type="project" value="UniProtKB-KW"/>
</dbReference>
<dbReference type="InterPro" id="IPR044537">
    <property type="entry name" value="Rip2-like"/>
</dbReference>
<sequence>MFMKPEDLILTIPALMIAVILHEVAHGYVAYKMGDPTPKAAGRLTLNPIPHIDLLGTIILPGLLMLVGSPIVFGWAKPVPINPYNFKDLKKGMFLTSIAGVAMNFSLAVLFGMLNRLLRAVVYSVPEEVATFLIIPLMIFTTKVVLINLVLGLFNAIPIPPLDGSKALMSLLSYKYWEMFYRFEQYGFLIITVLLFTGVLQSIILPPLVFLYNLILN</sequence>
<feature type="transmembrane region" description="Helical" evidence="13">
    <location>
        <begin position="12"/>
        <end position="31"/>
    </location>
</feature>
<keyword evidence="16" id="KW-1185">Reference proteome</keyword>
<evidence type="ECO:0000256" key="7">
    <source>
        <dbReference type="ARBA" id="ARBA00022723"/>
    </source>
</evidence>
<gene>
    <name evidence="15" type="ordered locus">aq_1853</name>
</gene>
<keyword evidence="10 13" id="KW-1133">Transmembrane helix</keyword>
<keyword evidence="11" id="KW-0482">Metalloprotease</keyword>
<organism evidence="15 16">
    <name type="scientific">Aquifex aeolicus (strain VF5)</name>
    <dbReference type="NCBI Taxonomy" id="224324"/>
    <lineage>
        <taxon>Bacteria</taxon>
        <taxon>Pseudomonadati</taxon>
        <taxon>Aquificota</taxon>
        <taxon>Aquificia</taxon>
        <taxon>Aquificales</taxon>
        <taxon>Aquificaceae</taxon>
        <taxon>Aquifex</taxon>
    </lineage>
</organism>
<reference evidence="15 16" key="1">
    <citation type="journal article" date="1998" name="Nature">
        <title>The complete genome of the hyperthermophilic bacterium Aquifex aeolicus.</title>
        <authorList>
            <person name="Deckert G."/>
            <person name="Warren P.V."/>
            <person name="Gaasterland T."/>
            <person name="Young W.G."/>
            <person name="Lenox A.L."/>
            <person name="Graham D.E."/>
            <person name="Overbeek R."/>
            <person name="Snead M.A."/>
            <person name="Keller M."/>
            <person name="Aujay M."/>
            <person name="Huber R."/>
            <person name="Feldman R.A."/>
            <person name="Short J.M."/>
            <person name="Olson G.J."/>
            <person name="Swanson R.V."/>
        </authorList>
    </citation>
    <scope>NUCLEOTIDE SEQUENCE [LARGE SCALE GENOMIC DNA]</scope>
    <source>
        <strain evidence="15 16">VF5</strain>
    </source>
</reference>
<dbReference type="HOGENOM" id="CLU_086979_1_1_0"/>
<dbReference type="InterPro" id="IPR052348">
    <property type="entry name" value="Metallopeptidase_M50B"/>
</dbReference>
<evidence type="ECO:0000256" key="13">
    <source>
        <dbReference type="SAM" id="Phobius"/>
    </source>
</evidence>
<dbReference type="KEGG" id="aae:aq_1853"/>
<evidence type="ECO:0000313" key="16">
    <source>
        <dbReference type="Proteomes" id="UP000000798"/>
    </source>
</evidence>
<comment type="subcellular location">
    <subcellularLocation>
        <location evidence="2">Cell membrane</location>
        <topology evidence="2">Multi-pass membrane protein</topology>
    </subcellularLocation>
</comment>
<feature type="transmembrane region" description="Helical" evidence="13">
    <location>
        <begin position="52"/>
        <end position="73"/>
    </location>
</feature>
<comment type="similarity">
    <text evidence="3">Belongs to the peptidase M50B family.</text>
</comment>
<dbReference type="InParanoid" id="O67705"/>
<protein>
    <recommendedName>
        <fullName evidence="14">Peptidase M50 domain-containing protein</fullName>
    </recommendedName>
</protein>
<feature type="transmembrane region" description="Helical" evidence="13">
    <location>
        <begin position="130"/>
        <end position="154"/>
    </location>
</feature>
<keyword evidence="12 13" id="KW-0472">Membrane</keyword>
<keyword evidence="6 13" id="KW-0812">Transmembrane</keyword>
<evidence type="ECO:0000256" key="10">
    <source>
        <dbReference type="ARBA" id="ARBA00022989"/>
    </source>
</evidence>
<dbReference type="GO" id="GO:0006508">
    <property type="term" value="P:proteolysis"/>
    <property type="evidence" value="ECO:0007669"/>
    <property type="project" value="UniProtKB-KW"/>
</dbReference>
<proteinExistence type="inferred from homology"/>
<dbReference type="PANTHER" id="PTHR35864">
    <property type="entry name" value="ZINC METALLOPROTEASE MJ0611-RELATED"/>
    <property type="match status" value="1"/>
</dbReference>
<dbReference type="eggNOG" id="COG1994">
    <property type="taxonomic scope" value="Bacteria"/>
</dbReference>
<evidence type="ECO:0000256" key="4">
    <source>
        <dbReference type="ARBA" id="ARBA00022475"/>
    </source>
</evidence>
<dbReference type="AlphaFoldDB" id="O67705"/>
<dbReference type="InterPro" id="IPR008915">
    <property type="entry name" value="Peptidase_M50"/>
</dbReference>
<dbReference type="OrthoDB" id="9800627at2"/>
<dbReference type="Pfam" id="PF02163">
    <property type="entry name" value="Peptidase_M50"/>
    <property type="match status" value="1"/>
</dbReference>
<evidence type="ECO:0000256" key="9">
    <source>
        <dbReference type="ARBA" id="ARBA00022833"/>
    </source>
</evidence>
<evidence type="ECO:0000256" key="3">
    <source>
        <dbReference type="ARBA" id="ARBA00007931"/>
    </source>
</evidence>
<dbReference type="EnsemblBacteria" id="AAC07673">
    <property type="protein sequence ID" value="AAC07673"/>
    <property type="gene ID" value="aq_1853"/>
</dbReference>
<evidence type="ECO:0000256" key="11">
    <source>
        <dbReference type="ARBA" id="ARBA00023049"/>
    </source>
</evidence>
<feature type="transmembrane region" description="Helical" evidence="13">
    <location>
        <begin position="186"/>
        <end position="215"/>
    </location>
</feature>
<keyword evidence="4" id="KW-1003">Cell membrane</keyword>
<dbReference type="GO" id="GO:0005886">
    <property type="term" value="C:plasma membrane"/>
    <property type="evidence" value="ECO:0007669"/>
    <property type="project" value="UniProtKB-SubCell"/>
</dbReference>
<comment type="cofactor">
    <cofactor evidence="1">
        <name>Zn(2+)</name>
        <dbReference type="ChEBI" id="CHEBI:29105"/>
    </cofactor>
</comment>
<dbReference type="PANTHER" id="PTHR35864:SF1">
    <property type="entry name" value="ZINC METALLOPROTEASE YWHC-RELATED"/>
    <property type="match status" value="1"/>
</dbReference>
<keyword evidence="5" id="KW-0645">Protease</keyword>
<dbReference type="Proteomes" id="UP000000798">
    <property type="component" value="Chromosome"/>
</dbReference>
<keyword evidence="7" id="KW-0479">Metal-binding</keyword>
<evidence type="ECO:0000256" key="1">
    <source>
        <dbReference type="ARBA" id="ARBA00001947"/>
    </source>
</evidence>
<evidence type="ECO:0000259" key="14">
    <source>
        <dbReference type="Pfam" id="PF02163"/>
    </source>
</evidence>
<dbReference type="EMBL" id="AE000657">
    <property type="protein sequence ID" value="AAC07673.1"/>
    <property type="molecule type" value="Genomic_DNA"/>
</dbReference>
<feature type="domain" description="Peptidase M50" evidence="14">
    <location>
        <begin position="12"/>
        <end position="195"/>
    </location>
</feature>
<evidence type="ECO:0000256" key="12">
    <source>
        <dbReference type="ARBA" id="ARBA00023136"/>
    </source>
</evidence>
<evidence type="ECO:0000256" key="2">
    <source>
        <dbReference type="ARBA" id="ARBA00004651"/>
    </source>
</evidence>
<feature type="transmembrane region" description="Helical" evidence="13">
    <location>
        <begin position="93"/>
        <end position="118"/>
    </location>
</feature>
<keyword evidence="9" id="KW-0862">Zinc</keyword>